<dbReference type="AlphaFoldDB" id="A0A086Z1K8"/>
<dbReference type="RefSeq" id="WP_144418933.1">
    <property type="nucleotide sequence ID" value="NZ_CP011786.1"/>
</dbReference>
<evidence type="ECO:0000256" key="1">
    <source>
        <dbReference type="SAM" id="MobiDB-lite"/>
    </source>
</evidence>
<keyword evidence="2" id="KW-0732">Signal</keyword>
<dbReference type="OrthoDB" id="9961659at2"/>
<organism evidence="3 4">
    <name type="scientific">Bifidobacterium actinocoloniiforme DSM 22766</name>
    <dbReference type="NCBI Taxonomy" id="1437605"/>
    <lineage>
        <taxon>Bacteria</taxon>
        <taxon>Bacillati</taxon>
        <taxon>Actinomycetota</taxon>
        <taxon>Actinomycetes</taxon>
        <taxon>Bifidobacteriales</taxon>
        <taxon>Bifidobacteriaceae</taxon>
        <taxon>Bifidobacterium</taxon>
    </lineage>
</organism>
<dbReference type="Proteomes" id="UP000029015">
    <property type="component" value="Unassembled WGS sequence"/>
</dbReference>
<feature type="signal peptide" evidence="2">
    <location>
        <begin position="1"/>
        <end position="22"/>
    </location>
</feature>
<evidence type="ECO:0000313" key="3">
    <source>
        <dbReference type="EMBL" id="KFI40408.1"/>
    </source>
</evidence>
<feature type="compositionally biased region" description="Low complexity" evidence="1">
    <location>
        <begin position="29"/>
        <end position="48"/>
    </location>
</feature>
<feature type="chain" id="PRO_5039294638" description="Lipoprotein" evidence="2">
    <location>
        <begin position="23"/>
        <end position="192"/>
    </location>
</feature>
<gene>
    <name evidence="3" type="ORF">BACT_1110</name>
</gene>
<evidence type="ECO:0000313" key="4">
    <source>
        <dbReference type="Proteomes" id="UP000029015"/>
    </source>
</evidence>
<comment type="caution">
    <text evidence="3">The sequence shown here is derived from an EMBL/GenBank/DDBJ whole genome shotgun (WGS) entry which is preliminary data.</text>
</comment>
<dbReference type="PROSITE" id="PS51257">
    <property type="entry name" value="PROKAR_LIPOPROTEIN"/>
    <property type="match status" value="1"/>
</dbReference>
<accession>A0A086Z1K8</accession>
<evidence type="ECO:0000256" key="2">
    <source>
        <dbReference type="SAM" id="SignalP"/>
    </source>
</evidence>
<protein>
    <recommendedName>
        <fullName evidence="5">Lipoprotein</fullName>
    </recommendedName>
</protein>
<evidence type="ECO:0008006" key="5">
    <source>
        <dbReference type="Google" id="ProtNLM"/>
    </source>
</evidence>
<dbReference type="eggNOG" id="ENOG5031XU6">
    <property type="taxonomic scope" value="Bacteria"/>
</dbReference>
<name>A0A086Z1K8_9BIFI</name>
<feature type="region of interest" description="Disordered" evidence="1">
    <location>
        <begin position="29"/>
        <end position="66"/>
    </location>
</feature>
<sequence>MRKKYRAALVCAVIVACLSGCGETHRQATATGTTEAPTPSQETTTEPTLPNGLSGSCTGDPANPNHLHQVNLSTSEGQLNISIPNADDMILVDVGYYINIHAGASAWTQVRIEHSEQTGTNKVTVQKMFSNESVKNIGTFDVDKGNNNALNVSVPSSEITGDQDLTWNAALDMNGKDLAFCPAHQEDKVPLQ</sequence>
<keyword evidence="4" id="KW-1185">Reference proteome</keyword>
<reference evidence="3 4" key="1">
    <citation type="submission" date="2014-03" db="EMBL/GenBank/DDBJ databases">
        <title>Genomics of Bifidobacteria.</title>
        <authorList>
            <person name="Ventura M."/>
            <person name="Milani C."/>
            <person name="Lugli G.A."/>
        </authorList>
    </citation>
    <scope>NUCLEOTIDE SEQUENCE [LARGE SCALE GENOMIC DNA]</scope>
    <source>
        <strain evidence="3 4">DSM 22766</strain>
    </source>
</reference>
<dbReference type="EMBL" id="JGYK01000001">
    <property type="protein sequence ID" value="KFI40408.1"/>
    <property type="molecule type" value="Genomic_DNA"/>
</dbReference>
<proteinExistence type="predicted"/>